<dbReference type="EMBL" id="JRNS01000442">
    <property type="protein sequence ID" value="KGF45966.1"/>
    <property type="molecule type" value="Genomic_DNA"/>
</dbReference>
<dbReference type="RefSeq" id="WP_036865810.1">
    <property type="nucleotide sequence ID" value="NZ_JRNS01000442.1"/>
</dbReference>
<sequence length="63" mass="7243">MFNKIVNYCKACYDELAHKTTWPSRAQLTHSAMVVISASVIIALVVFAMDSVFQRVMEFIYPR</sequence>
<dbReference type="GO" id="GO:0065002">
    <property type="term" value="P:intracellular protein transmembrane transport"/>
    <property type="evidence" value="ECO:0007669"/>
    <property type="project" value="UniProtKB-UniRule"/>
</dbReference>
<proteinExistence type="inferred from homology"/>
<evidence type="ECO:0000256" key="2">
    <source>
        <dbReference type="ARBA" id="ARBA00022448"/>
    </source>
</evidence>
<reference evidence="10 11" key="1">
    <citation type="submission" date="2014-07" db="EMBL/GenBank/DDBJ databases">
        <authorList>
            <person name="McCorrison J."/>
            <person name="Sanka R."/>
            <person name="Torralba M."/>
            <person name="Gillis M."/>
            <person name="Haft D.H."/>
            <person name="Methe B."/>
            <person name="Sutton G."/>
            <person name="Nelson K.E."/>
        </authorList>
    </citation>
    <scope>NUCLEOTIDE SEQUENCE [LARGE SCALE GENOMIC DNA]</scope>
    <source>
        <strain evidence="10 11">DNF00666</strain>
    </source>
</reference>
<evidence type="ECO:0000256" key="6">
    <source>
        <dbReference type="ARBA" id="ARBA00022989"/>
    </source>
</evidence>
<evidence type="ECO:0000256" key="8">
    <source>
        <dbReference type="ARBA" id="ARBA00023136"/>
    </source>
</evidence>
<keyword evidence="10" id="KW-0648">Protein biosynthesis</keyword>
<protein>
    <recommendedName>
        <fullName evidence="9">Protein translocase subunit SecE</fullName>
    </recommendedName>
</protein>
<keyword evidence="4 9" id="KW-0812">Transmembrane</keyword>
<keyword evidence="7 9" id="KW-0811">Translocation</keyword>
<dbReference type="PANTHER" id="PTHR33910:SF1">
    <property type="entry name" value="PROTEIN TRANSLOCASE SUBUNIT SECE"/>
    <property type="match status" value="1"/>
</dbReference>
<comment type="similarity">
    <text evidence="9">Belongs to the SecE/SEC61-gamma family.</text>
</comment>
<comment type="function">
    <text evidence="9">Essential subunit of the Sec protein translocation channel SecYEG. Clamps together the 2 halves of SecY. May contact the channel plug during translocation.</text>
</comment>
<evidence type="ECO:0000313" key="11">
    <source>
        <dbReference type="Proteomes" id="UP000029578"/>
    </source>
</evidence>
<evidence type="ECO:0000256" key="4">
    <source>
        <dbReference type="ARBA" id="ARBA00022692"/>
    </source>
</evidence>
<dbReference type="HAMAP" id="MF_00422">
    <property type="entry name" value="SecE"/>
    <property type="match status" value="1"/>
</dbReference>
<comment type="subcellular location">
    <subcellularLocation>
        <location evidence="9">Cell membrane</location>
        <topology evidence="9">Single-pass membrane protein</topology>
    </subcellularLocation>
    <subcellularLocation>
        <location evidence="1">Membrane</location>
    </subcellularLocation>
</comment>
<keyword evidence="2 9" id="KW-0813">Transport</keyword>
<evidence type="ECO:0000256" key="7">
    <source>
        <dbReference type="ARBA" id="ARBA00023010"/>
    </source>
</evidence>
<keyword evidence="10" id="KW-0251">Elongation factor</keyword>
<gene>
    <name evidence="9" type="primary">secE</name>
    <name evidence="10" type="ORF">HMPREF0661_09315</name>
</gene>
<evidence type="ECO:0000256" key="5">
    <source>
        <dbReference type="ARBA" id="ARBA00022927"/>
    </source>
</evidence>
<dbReference type="Gene3D" id="1.20.5.1030">
    <property type="entry name" value="Preprotein translocase secy subunit"/>
    <property type="match status" value="1"/>
</dbReference>
<dbReference type="GO" id="GO:0043952">
    <property type="term" value="P:protein transport by the Sec complex"/>
    <property type="evidence" value="ECO:0007669"/>
    <property type="project" value="UniProtKB-UniRule"/>
</dbReference>
<dbReference type="GO" id="GO:0008320">
    <property type="term" value="F:protein transmembrane transporter activity"/>
    <property type="evidence" value="ECO:0007669"/>
    <property type="project" value="UniProtKB-UniRule"/>
</dbReference>
<comment type="caution">
    <text evidence="10">The sequence shown here is derived from an EMBL/GenBank/DDBJ whole genome shotgun (WGS) entry which is preliminary data.</text>
</comment>
<comment type="subunit">
    <text evidence="9">Component of the Sec protein translocase complex. Heterotrimer consisting of SecY, SecE and SecG subunits. The heterotrimers can form oligomers, although 1 heterotrimer is thought to be able to translocate proteins. Interacts with the ribosome. Interacts with SecDF, and other proteins may be involved. Interacts with SecA.</text>
</comment>
<evidence type="ECO:0000313" key="10">
    <source>
        <dbReference type="EMBL" id="KGF45966.1"/>
    </source>
</evidence>
<dbReference type="GO" id="GO:0005886">
    <property type="term" value="C:plasma membrane"/>
    <property type="evidence" value="ECO:0007669"/>
    <property type="project" value="UniProtKB-SubCell"/>
</dbReference>
<dbReference type="GO" id="GO:0003746">
    <property type="term" value="F:translation elongation factor activity"/>
    <property type="evidence" value="ECO:0007669"/>
    <property type="project" value="UniProtKB-KW"/>
</dbReference>
<dbReference type="PANTHER" id="PTHR33910">
    <property type="entry name" value="PROTEIN TRANSLOCASE SUBUNIT SECE"/>
    <property type="match status" value="1"/>
</dbReference>
<name>A0A096AHD4_9BACT</name>
<keyword evidence="5 9" id="KW-0653">Protein transport</keyword>
<dbReference type="AlphaFoldDB" id="A0A096AHD4"/>
<dbReference type="Pfam" id="PF00584">
    <property type="entry name" value="SecE"/>
    <property type="match status" value="1"/>
</dbReference>
<dbReference type="GO" id="GO:0006605">
    <property type="term" value="P:protein targeting"/>
    <property type="evidence" value="ECO:0007669"/>
    <property type="project" value="UniProtKB-UniRule"/>
</dbReference>
<dbReference type="GO" id="GO:0009306">
    <property type="term" value="P:protein secretion"/>
    <property type="evidence" value="ECO:0007669"/>
    <property type="project" value="UniProtKB-UniRule"/>
</dbReference>
<keyword evidence="6 9" id="KW-1133">Transmembrane helix</keyword>
<organism evidence="10 11">
    <name type="scientific">Prevotella melaninogenica DNF00666</name>
    <dbReference type="NCBI Taxonomy" id="1401073"/>
    <lineage>
        <taxon>Bacteria</taxon>
        <taxon>Pseudomonadati</taxon>
        <taxon>Bacteroidota</taxon>
        <taxon>Bacteroidia</taxon>
        <taxon>Bacteroidales</taxon>
        <taxon>Prevotellaceae</taxon>
        <taxon>Prevotella</taxon>
    </lineage>
</organism>
<feature type="transmembrane region" description="Helical" evidence="9">
    <location>
        <begin position="32"/>
        <end position="53"/>
    </location>
</feature>
<evidence type="ECO:0000256" key="9">
    <source>
        <dbReference type="HAMAP-Rule" id="MF_00422"/>
    </source>
</evidence>
<accession>A0A096AHD4</accession>
<keyword evidence="8 9" id="KW-0472">Membrane</keyword>
<keyword evidence="3 9" id="KW-1003">Cell membrane</keyword>
<evidence type="ECO:0000256" key="3">
    <source>
        <dbReference type="ARBA" id="ARBA00022475"/>
    </source>
</evidence>
<dbReference type="NCBIfam" id="TIGR00964">
    <property type="entry name" value="secE_bact"/>
    <property type="match status" value="1"/>
</dbReference>
<dbReference type="InterPro" id="IPR001901">
    <property type="entry name" value="Translocase_SecE/Sec61-g"/>
</dbReference>
<dbReference type="Proteomes" id="UP000029578">
    <property type="component" value="Unassembled WGS sequence"/>
</dbReference>
<dbReference type="InterPro" id="IPR038379">
    <property type="entry name" value="SecE_sf"/>
</dbReference>
<evidence type="ECO:0000256" key="1">
    <source>
        <dbReference type="ARBA" id="ARBA00004370"/>
    </source>
</evidence>
<dbReference type="InterPro" id="IPR005807">
    <property type="entry name" value="SecE_bac"/>
</dbReference>